<evidence type="ECO:0000313" key="2">
    <source>
        <dbReference type="EMBL" id="CCO18940.1"/>
    </source>
</evidence>
<dbReference type="GeneID" id="19012594"/>
<dbReference type="OrthoDB" id="496441at2759"/>
<dbReference type="InterPro" id="IPR011990">
    <property type="entry name" value="TPR-like_helical_dom_sf"/>
</dbReference>
<organism evidence="2 3">
    <name type="scientific">Bathycoccus prasinos</name>
    <dbReference type="NCBI Taxonomy" id="41875"/>
    <lineage>
        <taxon>Eukaryota</taxon>
        <taxon>Viridiplantae</taxon>
        <taxon>Chlorophyta</taxon>
        <taxon>Mamiellophyceae</taxon>
        <taxon>Mamiellales</taxon>
        <taxon>Bathycoccaceae</taxon>
        <taxon>Bathycoccus</taxon>
    </lineage>
</organism>
<name>K8F2D6_9CHLO</name>
<sequence length="549" mass="60501">MDQIAEAIMQIPPNALDRQRALMLLAACDKYSKSGRPRVASKYAMNCGAMLFKLGPPVAQLTEAVFQRAVYLAKHFDEDVPEYMRILLDGNNPELGDAFTWVAAIEAKLGKLDQAENHYKGAAKAIEEYGNIVELSEKILHQCLFNRHRKRFEQWEKVMEYWKQRIVVAEENGESDVQLLNATASYCGERANGFEARSKFKESALYRAKKFVETCARLEAHGTRRDANPAQLSQAIDSAAQACVRAGDKMNATKLLKRAVAATAGAVELPGFYTLGEIKRIKFNDEGVSWHRALLEDDDDEEGGGSKNGKKKDGVSKDVIDFIENGEDATTKEDSDNNSSSSNKKNGLIGAPRDPFVGDEIEVGTYEAVVKIGDNWEIKKGAEGEEEVDGCEAVGSILLALGQVFFGFDQYKEASRPLRTASRFLAHDPSTQGVALHMLACSMFYQVGKNGKSDDARKLDRELRTQAALAFSAAADCRLSSTDPEGLKDGVSSLLFLGRVMFELGEVSDAMNVTQRALDVARKGVGEDSKEAKEAMNALRHLQMEVQNR</sequence>
<feature type="region of interest" description="Disordered" evidence="1">
    <location>
        <begin position="326"/>
        <end position="351"/>
    </location>
</feature>
<dbReference type="AlphaFoldDB" id="K8F2D6"/>
<feature type="region of interest" description="Disordered" evidence="1">
    <location>
        <begin position="294"/>
        <end position="314"/>
    </location>
</feature>
<dbReference type="EMBL" id="FO082267">
    <property type="protein sequence ID" value="CCO18940.1"/>
    <property type="molecule type" value="Genomic_DNA"/>
</dbReference>
<dbReference type="Proteomes" id="UP000198341">
    <property type="component" value="Chromosome 12"/>
</dbReference>
<dbReference type="KEGG" id="bpg:Bathy12g00800"/>
<dbReference type="RefSeq" id="XP_007509825.1">
    <property type="nucleotide sequence ID" value="XM_007509763.1"/>
</dbReference>
<reference evidence="2 3" key="1">
    <citation type="submission" date="2011-10" db="EMBL/GenBank/DDBJ databases">
        <authorList>
            <person name="Genoscope - CEA"/>
        </authorList>
    </citation>
    <scope>NUCLEOTIDE SEQUENCE [LARGE SCALE GENOMIC DNA]</scope>
    <source>
        <strain evidence="2 3">RCC 1105</strain>
    </source>
</reference>
<gene>
    <name evidence="2" type="ordered locus">Bathy12g00800</name>
</gene>
<proteinExistence type="predicted"/>
<protein>
    <submittedName>
        <fullName evidence="2">Uncharacterized protein</fullName>
    </submittedName>
</protein>
<keyword evidence="3" id="KW-1185">Reference proteome</keyword>
<feature type="compositionally biased region" description="Low complexity" evidence="1">
    <location>
        <begin position="337"/>
        <end position="346"/>
    </location>
</feature>
<evidence type="ECO:0000256" key="1">
    <source>
        <dbReference type="SAM" id="MobiDB-lite"/>
    </source>
</evidence>
<dbReference type="SUPFAM" id="SSF48452">
    <property type="entry name" value="TPR-like"/>
    <property type="match status" value="1"/>
</dbReference>
<accession>K8F2D6</accession>
<evidence type="ECO:0000313" key="3">
    <source>
        <dbReference type="Proteomes" id="UP000198341"/>
    </source>
</evidence>